<evidence type="ECO:0000256" key="5">
    <source>
        <dbReference type="ARBA" id="ARBA00022692"/>
    </source>
</evidence>
<gene>
    <name evidence="10" type="ordered locus">LFE_1409</name>
</gene>
<evidence type="ECO:0000313" key="10">
    <source>
        <dbReference type="EMBL" id="BAM07092.1"/>
    </source>
</evidence>
<keyword evidence="11" id="KW-1185">Reference proteome</keyword>
<dbReference type="eggNOG" id="COG1807">
    <property type="taxonomic scope" value="Bacteria"/>
</dbReference>
<reference evidence="10 11" key="1">
    <citation type="journal article" date="2012" name="J. Bacteriol.">
        <title>Complete Genome Sequence of Leptospirillum ferrooxidans Strain C2-3, Isolated from a Fresh Volcanic Ash Deposit on the Island of Miyake, Japan.</title>
        <authorList>
            <person name="Fujimura R."/>
            <person name="Sato Y."/>
            <person name="Nishizawa T."/>
            <person name="Oshima K."/>
            <person name="Kim S.-W."/>
            <person name="Hattori M."/>
            <person name="Kamijo T."/>
            <person name="Ohta H."/>
        </authorList>
    </citation>
    <scope>NUCLEOTIDE SEQUENCE [LARGE SCALE GENOMIC DNA]</scope>
    <source>
        <strain evidence="10 11">C2-3</strain>
    </source>
</reference>
<keyword evidence="3" id="KW-0328">Glycosyltransferase</keyword>
<dbReference type="GO" id="GO:0009103">
    <property type="term" value="P:lipopolysaccharide biosynthetic process"/>
    <property type="evidence" value="ECO:0007669"/>
    <property type="project" value="UniProtKB-ARBA"/>
</dbReference>
<feature type="transmembrane region" description="Helical" evidence="8">
    <location>
        <begin position="74"/>
        <end position="94"/>
    </location>
</feature>
<name>I0IP93_LEPFC</name>
<feature type="transmembrane region" description="Helical" evidence="8">
    <location>
        <begin position="191"/>
        <end position="209"/>
    </location>
</feature>
<dbReference type="PATRIC" id="fig|1162668.3.peg.1675"/>
<accession>I0IP93</accession>
<evidence type="ECO:0000256" key="7">
    <source>
        <dbReference type="ARBA" id="ARBA00023136"/>
    </source>
</evidence>
<keyword evidence="2" id="KW-1003">Cell membrane</keyword>
<sequence length="510" mass="57335">MKEFFNRHPGRIAIVVTMGSLLLHLALSLGTGLAPDEAYYWTWSLSPQGGYFDHPPLIAWIIRGCTDLFGNNIFAIRFFPLISTIMLAFMLYWAGKTLLRDRWAGLWSVVIINVTILFSAGGFLMTPDTPEVVLYFWTALAFYRGITENRKGTILFSGLLFGLGLLAKYPMILLLPEIGLYLLLLPQRRKWIYSPVVLLSVGIAFLVFLPDVLWNKNHGWASYLFQWHHGMGLHQSPPWQTVPDYLGGQLLMLTPGIFLMVLAAGWRGFSRWVSGKISDPEFYLWLISYPVLFFFGYSALHGKVEANWAVEGYLGAFVILGALIPRWLEATDRLRKFVLFSVGLGCFMVGLVSVQALVPVIPLNPQRDPTGRLHGYRMLDREIREVVASLPSGDRPAGWISDGYTNTGELKFLEYGRTPVYQVHPVRHFRTTEITANEAQGLLGKPVLLVQNGPHGHFFEELGGKWGEPVYLKTLEIPRRGALSSLPILEVDLYLIPSFKNPFGAGKSAS</sequence>
<dbReference type="Proteomes" id="UP000007382">
    <property type="component" value="Chromosome"/>
</dbReference>
<feature type="transmembrane region" description="Helical" evidence="8">
    <location>
        <begin position="306"/>
        <end position="325"/>
    </location>
</feature>
<feature type="transmembrane region" description="Helical" evidence="8">
    <location>
        <begin position="106"/>
        <end position="125"/>
    </location>
</feature>
<evidence type="ECO:0000259" key="9">
    <source>
        <dbReference type="Pfam" id="PF13231"/>
    </source>
</evidence>
<evidence type="ECO:0000256" key="6">
    <source>
        <dbReference type="ARBA" id="ARBA00022989"/>
    </source>
</evidence>
<keyword evidence="6 8" id="KW-1133">Transmembrane helix</keyword>
<feature type="transmembrane region" description="Helical" evidence="8">
    <location>
        <begin position="250"/>
        <end position="270"/>
    </location>
</feature>
<feature type="transmembrane region" description="Helical" evidence="8">
    <location>
        <begin position="12"/>
        <end position="34"/>
    </location>
</feature>
<feature type="transmembrane region" description="Helical" evidence="8">
    <location>
        <begin position="159"/>
        <end position="184"/>
    </location>
</feature>
<proteinExistence type="predicted"/>
<dbReference type="EMBL" id="AP012342">
    <property type="protein sequence ID" value="BAM07092.1"/>
    <property type="molecule type" value="Genomic_DNA"/>
</dbReference>
<dbReference type="KEGG" id="lfc:LFE_1409"/>
<dbReference type="InterPro" id="IPR038731">
    <property type="entry name" value="RgtA/B/C-like"/>
</dbReference>
<evidence type="ECO:0000256" key="3">
    <source>
        <dbReference type="ARBA" id="ARBA00022676"/>
    </source>
</evidence>
<protein>
    <submittedName>
        <fullName evidence="10">Putative glycosyl transferase, family 39</fullName>
    </submittedName>
</protein>
<dbReference type="PANTHER" id="PTHR33908:SF11">
    <property type="entry name" value="MEMBRANE PROTEIN"/>
    <property type="match status" value="1"/>
</dbReference>
<evidence type="ECO:0000313" key="11">
    <source>
        <dbReference type="Proteomes" id="UP000007382"/>
    </source>
</evidence>
<reference evidence="11" key="2">
    <citation type="submission" date="2012-03" db="EMBL/GenBank/DDBJ databases">
        <title>The complete genome sequence of the pioneer microbe on fresh volcanic deposit, Leptospirillum ferrooxidans strain C2-3.</title>
        <authorList>
            <person name="Fujimura R."/>
            <person name="Sato Y."/>
            <person name="Nishizawa T."/>
            <person name="Nanba K."/>
            <person name="Oshima K."/>
            <person name="Hattori M."/>
            <person name="Kamijo T."/>
            <person name="Ohta H."/>
        </authorList>
    </citation>
    <scope>NUCLEOTIDE SEQUENCE [LARGE SCALE GENOMIC DNA]</scope>
    <source>
        <strain evidence="11">C2-3</strain>
    </source>
</reference>
<comment type="subcellular location">
    <subcellularLocation>
        <location evidence="1">Cell membrane</location>
        <topology evidence="1">Multi-pass membrane protein</topology>
    </subcellularLocation>
</comment>
<keyword evidence="4 10" id="KW-0808">Transferase</keyword>
<dbReference type="Pfam" id="PF13231">
    <property type="entry name" value="PMT_2"/>
    <property type="match status" value="1"/>
</dbReference>
<keyword evidence="5 8" id="KW-0812">Transmembrane</keyword>
<dbReference type="HOGENOM" id="CLU_016165_3_0_0"/>
<organism evidence="10 11">
    <name type="scientific">Leptospirillum ferrooxidans (strain C2-3)</name>
    <dbReference type="NCBI Taxonomy" id="1162668"/>
    <lineage>
        <taxon>Bacteria</taxon>
        <taxon>Pseudomonadati</taxon>
        <taxon>Nitrospirota</taxon>
        <taxon>Nitrospiria</taxon>
        <taxon>Nitrospirales</taxon>
        <taxon>Nitrospiraceae</taxon>
        <taxon>Leptospirillum</taxon>
    </lineage>
</organism>
<keyword evidence="7 8" id="KW-0472">Membrane</keyword>
<dbReference type="STRING" id="1162668.LFE_1409"/>
<dbReference type="PANTHER" id="PTHR33908">
    <property type="entry name" value="MANNOSYLTRANSFERASE YKCB-RELATED"/>
    <property type="match status" value="1"/>
</dbReference>
<dbReference type="GO" id="GO:0016763">
    <property type="term" value="F:pentosyltransferase activity"/>
    <property type="evidence" value="ECO:0007669"/>
    <property type="project" value="TreeGrafter"/>
</dbReference>
<dbReference type="InterPro" id="IPR050297">
    <property type="entry name" value="LipidA_mod_glycosyltrf_83"/>
</dbReference>
<dbReference type="RefSeq" id="WP_014449580.1">
    <property type="nucleotide sequence ID" value="NC_017094.1"/>
</dbReference>
<dbReference type="AlphaFoldDB" id="I0IP93"/>
<feature type="transmembrane region" description="Helical" evidence="8">
    <location>
        <begin position="337"/>
        <end position="358"/>
    </location>
</feature>
<evidence type="ECO:0000256" key="8">
    <source>
        <dbReference type="SAM" id="Phobius"/>
    </source>
</evidence>
<evidence type="ECO:0000256" key="1">
    <source>
        <dbReference type="ARBA" id="ARBA00004651"/>
    </source>
</evidence>
<feature type="domain" description="Glycosyltransferase RgtA/B/C/D-like" evidence="9">
    <location>
        <begin position="53"/>
        <end position="214"/>
    </location>
</feature>
<feature type="transmembrane region" description="Helical" evidence="8">
    <location>
        <begin position="282"/>
        <end position="300"/>
    </location>
</feature>
<evidence type="ECO:0000256" key="2">
    <source>
        <dbReference type="ARBA" id="ARBA00022475"/>
    </source>
</evidence>
<evidence type="ECO:0000256" key="4">
    <source>
        <dbReference type="ARBA" id="ARBA00022679"/>
    </source>
</evidence>
<dbReference type="GO" id="GO:0005886">
    <property type="term" value="C:plasma membrane"/>
    <property type="evidence" value="ECO:0007669"/>
    <property type="project" value="UniProtKB-SubCell"/>
</dbReference>